<feature type="region of interest" description="Disordered" evidence="1">
    <location>
        <begin position="963"/>
        <end position="992"/>
    </location>
</feature>
<gene>
    <name evidence="2" type="ORF">MBM_04947</name>
</gene>
<evidence type="ECO:0000313" key="2">
    <source>
        <dbReference type="EMBL" id="EKD16478.1"/>
    </source>
</evidence>
<organism evidence="2 3">
    <name type="scientific">Marssonina brunnea f. sp. multigermtubi (strain MB_m1)</name>
    <name type="common">Marssonina leaf spot fungus</name>
    <dbReference type="NCBI Taxonomy" id="1072389"/>
    <lineage>
        <taxon>Eukaryota</taxon>
        <taxon>Fungi</taxon>
        <taxon>Dikarya</taxon>
        <taxon>Ascomycota</taxon>
        <taxon>Pezizomycotina</taxon>
        <taxon>Leotiomycetes</taxon>
        <taxon>Helotiales</taxon>
        <taxon>Drepanopezizaceae</taxon>
        <taxon>Drepanopeziza</taxon>
    </lineage>
</organism>
<dbReference type="eggNOG" id="ENOG502TFQQ">
    <property type="taxonomic scope" value="Eukaryota"/>
</dbReference>
<dbReference type="InParanoid" id="K1X746"/>
<feature type="compositionally biased region" description="Polar residues" evidence="1">
    <location>
        <begin position="969"/>
        <end position="990"/>
    </location>
</feature>
<dbReference type="OrthoDB" id="3543352at2759"/>
<feature type="compositionally biased region" description="Low complexity" evidence="1">
    <location>
        <begin position="1376"/>
        <end position="1387"/>
    </location>
</feature>
<feature type="region of interest" description="Disordered" evidence="1">
    <location>
        <begin position="376"/>
        <end position="402"/>
    </location>
</feature>
<name>K1X746_MARBU</name>
<feature type="region of interest" description="Disordered" evidence="1">
    <location>
        <begin position="1047"/>
        <end position="1068"/>
    </location>
</feature>
<feature type="region of interest" description="Disordered" evidence="1">
    <location>
        <begin position="94"/>
        <end position="144"/>
    </location>
</feature>
<dbReference type="KEGG" id="mbe:MBM_04947"/>
<dbReference type="HOGENOM" id="CLU_252645_0_0_1"/>
<dbReference type="Proteomes" id="UP000006753">
    <property type="component" value="Unassembled WGS sequence"/>
</dbReference>
<reference evidence="2 3" key="1">
    <citation type="journal article" date="2012" name="BMC Genomics">
        <title>Sequencing the genome of Marssonina brunnea reveals fungus-poplar co-evolution.</title>
        <authorList>
            <person name="Zhu S."/>
            <person name="Cao Y.-Z."/>
            <person name="Jiang C."/>
            <person name="Tan B.-Y."/>
            <person name="Wang Z."/>
            <person name="Feng S."/>
            <person name="Zhang L."/>
            <person name="Su X.-H."/>
            <person name="Brejova B."/>
            <person name="Vinar T."/>
            <person name="Xu M."/>
            <person name="Wang M.-X."/>
            <person name="Zhang S.-G."/>
            <person name="Huang M.-R."/>
            <person name="Wu R."/>
            <person name="Zhou Y."/>
        </authorList>
    </citation>
    <scope>NUCLEOTIDE SEQUENCE [LARGE SCALE GENOMIC DNA]</scope>
    <source>
        <strain evidence="2 3">MB_m1</strain>
    </source>
</reference>
<keyword evidence="3" id="KW-1185">Reference proteome</keyword>
<accession>K1X746</accession>
<sequence length="1428" mass="152224">MTRAMVTPLSPIARPLLSSSLLLYNPTTPATSPSIDNHISNFISNFISISISNFNPPHTNPTPTPTPTISLLYSSPAPSTRRVQLRQRDFGCLSLAPAEDPPLSQSRPEPRQSGAPIPNMASDSNGAPPDGANNYQEPPQPQHTPEQLAMIHAAMMEELGITRKDELHLQDRGPDISELRPLKPKKYQETATARWRNLQFDDVDPAEEGLDSIADGQLYRLRRGIPSGTSGRGRGNVASRGGHSSNRGRGFGPGVNGRGGRGDYLGPMGSHQRSDFQTNFQTMRGARNAVNTQGMMETAIARLRNPPLAPRSHRGGAVDLQARPQVMPSKSLNPLPNRSRYAIDNSSNDAFFAHVGISNQRQAPALAVQQLPVREAAPSPRPVAEVQPSQQSTIAEPNPVVISGEPPAPVKSGLSASRWAGPASPAEPAFTNSVTPAKWAHLGTLHQGSSAPATPNVAVAPESPIEDVKQVSAQTLSRSGRNLLMTQVVNYKCNDGATSLATVRLIKGQDDIYLKIELIEAGTDAALLAEPVDDNALVETENTLVRYRAAPTNSAETPLWKLNFSMPYLAAKFGNLIMMNRLSRPASDTSALLHSAAVCASSNVDHFPPAGSSVSFQTTAHSVQEVMRQNQVAENVRFQATQQPEPVFIAEYQQAYAGKPGYGPGLEEMQLISFAPAGEDTEQLISFTDEAPQPPPQQPVTNPDILILLEFENENIMETLFERSNEGTPGSALTRLSDIVVDAGGPRANTLTSEEILSSKDYYLAAKFVTTNVLVDSETFSGLNYELGDAYLHDKSAKLLNMIVARCYPCDLFGFTLGPEVAPAEDTTPAFADFLHNEAVKIESSETAAFGVTDDIHHDSIKAASAEPVAVAVTYAPYSEEPVTTPDLGSAENTDVLIKYSPHSLIKLRGNATPVKIVNEPPRQPLTATRRAPPPKMATIGLKPLADVDASTEAIGNFVHGTGSAAPTDMSTKASPAPCQQATPPTSGVQDLTEEPDVSVQEPAAQAATPLLGPKSSQIHVGPSSGQKTDMNLWGAYLNQGRSTAATVPETKPETVHKPISNTSESTVTSPVLSLPTLTKLSGASQTMSERINSALKRSMMSTQSPTQFLKHAAPRANAVKVVPSFDLTDTRLSIAAPTGDIPGTTIASEIPRVDLAIVPKTEPNETIGSMSTLKADISEFISVITPKIEPTETIGPILISTADLPDKILAPEMPQNAPAIENKAEPIPRPVVIKKDPVEEISNFALSGASGLSASRWAPSPTTPVFPRHPLRHSQMGSAVSYNSPRPQYQQEDHAPAYPVGPALTTVLVPDASGNFIHVTGYPVASAQVATPISPSFVDHHPRVAAMTPAARNFPAPDITYSPHFSGESSAIDKNSNSASPAPSAAESNQRAPLSTRKGNGLQARLQSRLDNSMAAPRGAYHGAPPY</sequence>
<protein>
    <submittedName>
        <fullName evidence="2">Uncharacterized protein</fullName>
    </submittedName>
</protein>
<feature type="region of interest" description="Disordered" evidence="1">
    <location>
        <begin position="916"/>
        <end position="936"/>
    </location>
</feature>
<feature type="region of interest" description="Disordered" evidence="1">
    <location>
        <begin position="1359"/>
        <end position="1428"/>
    </location>
</feature>
<proteinExistence type="predicted"/>
<feature type="region of interest" description="Disordered" evidence="1">
    <location>
        <begin position="224"/>
        <end position="261"/>
    </location>
</feature>
<evidence type="ECO:0000313" key="3">
    <source>
        <dbReference type="Proteomes" id="UP000006753"/>
    </source>
</evidence>
<feature type="compositionally biased region" description="Low complexity" evidence="1">
    <location>
        <begin position="239"/>
        <end position="248"/>
    </location>
</feature>
<feature type="compositionally biased region" description="Gly residues" evidence="1">
    <location>
        <begin position="249"/>
        <end position="261"/>
    </location>
</feature>
<dbReference type="EMBL" id="JH921438">
    <property type="protein sequence ID" value="EKD16478.1"/>
    <property type="molecule type" value="Genomic_DNA"/>
</dbReference>
<evidence type="ECO:0000256" key="1">
    <source>
        <dbReference type="SAM" id="MobiDB-lite"/>
    </source>
</evidence>